<dbReference type="EMBL" id="GL439730">
    <property type="protein sequence ID" value="EFN66838.1"/>
    <property type="molecule type" value="Genomic_DNA"/>
</dbReference>
<dbReference type="Proteomes" id="UP000000311">
    <property type="component" value="Unassembled WGS sequence"/>
</dbReference>
<proteinExistence type="predicted"/>
<accession>E2AIA1</accession>
<gene>
    <name evidence="1" type="ORF">EAG_00550</name>
</gene>
<dbReference type="InParanoid" id="E2AIA1"/>
<reference evidence="1 2" key="1">
    <citation type="journal article" date="2010" name="Science">
        <title>Genomic comparison of the ants Camponotus floridanus and Harpegnathos saltator.</title>
        <authorList>
            <person name="Bonasio R."/>
            <person name="Zhang G."/>
            <person name="Ye C."/>
            <person name="Mutti N.S."/>
            <person name="Fang X."/>
            <person name="Qin N."/>
            <person name="Donahue G."/>
            <person name="Yang P."/>
            <person name="Li Q."/>
            <person name="Li C."/>
            <person name="Zhang P."/>
            <person name="Huang Z."/>
            <person name="Berger S.L."/>
            <person name="Reinberg D."/>
            <person name="Wang J."/>
            <person name="Liebig J."/>
        </authorList>
    </citation>
    <scope>NUCLEOTIDE SEQUENCE [LARGE SCALE GENOMIC DNA]</scope>
    <source>
        <strain evidence="2">C129</strain>
    </source>
</reference>
<feature type="non-terminal residue" evidence="1">
    <location>
        <position position="349"/>
    </location>
</feature>
<protein>
    <submittedName>
        <fullName evidence="1">Uncharacterized protein</fullName>
    </submittedName>
</protein>
<organism evidence="2">
    <name type="scientific">Camponotus floridanus</name>
    <name type="common">Florida carpenter ant</name>
    <dbReference type="NCBI Taxonomy" id="104421"/>
    <lineage>
        <taxon>Eukaryota</taxon>
        <taxon>Metazoa</taxon>
        <taxon>Ecdysozoa</taxon>
        <taxon>Arthropoda</taxon>
        <taxon>Hexapoda</taxon>
        <taxon>Insecta</taxon>
        <taxon>Pterygota</taxon>
        <taxon>Neoptera</taxon>
        <taxon>Endopterygota</taxon>
        <taxon>Hymenoptera</taxon>
        <taxon>Apocrita</taxon>
        <taxon>Aculeata</taxon>
        <taxon>Formicoidea</taxon>
        <taxon>Formicidae</taxon>
        <taxon>Formicinae</taxon>
        <taxon>Camponotus</taxon>
    </lineage>
</organism>
<dbReference type="OrthoDB" id="7554945at2759"/>
<keyword evidence="2" id="KW-1185">Reference proteome</keyword>
<evidence type="ECO:0000313" key="1">
    <source>
        <dbReference type="EMBL" id="EFN66838.1"/>
    </source>
</evidence>
<feature type="non-terminal residue" evidence="1">
    <location>
        <position position="1"/>
    </location>
</feature>
<name>E2AIA1_CAMFO</name>
<dbReference type="OMA" id="CACIHEY"/>
<evidence type="ECO:0000313" key="2">
    <source>
        <dbReference type="Proteomes" id="UP000000311"/>
    </source>
</evidence>
<dbReference type="AlphaFoldDB" id="E2AIA1"/>
<sequence>YVPQLSQKLKTFLCYFPLYSGVMIPIFKYGEINASSSSVESEMKDVKHILLNNKERPMRADKFVVTHLRSFADISNFPIMFNQSKKFKTNSNSPTNIGVKFDSQDNILDDINELNLEHNWRNKNTTQTNKRKTYLDNCPDWDISHTGKTRMGVANLQNGSLCPFLTIDKKKVVITNTCGFDSIASIIACACIHEYYKNSIETNDTNIMQFIKCLLKNGCNQNTYKLRAEILMAVNNFKTQIDKNYITIDCLSSIGNVAQYVFKDNPSYTEIKNCVICSRIIMRQSVLVPINIDIIIKHGYCELSAAILEGMPNNRSICCEKPMNRNIKYKKQILIECDAIKNDIEEEHF</sequence>